<protein>
    <submittedName>
        <fullName evidence="1">Transportin-3-like</fullName>
    </submittedName>
</protein>
<name>A0A392Q6P3_9FABA</name>
<dbReference type="EMBL" id="LXQA010115163">
    <property type="protein sequence ID" value="MCI19519.1"/>
    <property type="molecule type" value="Genomic_DNA"/>
</dbReference>
<reference evidence="1 2" key="1">
    <citation type="journal article" date="2018" name="Front. Plant Sci.">
        <title>Red Clover (Trifolium pratense) and Zigzag Clover (T. medium) - A Picture of Genomic Similarities and Differences.</title>
        <authorList>
            <person name="Dluhosova J."/>
            <person name="Istvanek J."/>
            <person name="Nedelnik J."/>
            <person name="Repkova J."/>
        </authorList>
    </citation>
    <scope>NUCLEOTIDE SEQUENCE [LARGE SCALE GENOMIC DNA]</scope>
    <source>
        <strain evidence="2">cv. 10/8</strain>
        <tissue evidence="1">Leaf</tissue>
    </source>
</reference>
<evidence type="ECO:0000313" key="2">
    <source>
        <dbReference type="Proteomes" id="UP000265520"/>
    </source>
</evidence>
<dbReference type="AlphaFoldDB" id="A0A392Q6P3"/>
<keyword evidence="2" id="KW-1185">Reference proteome</keyword>
<proteinExistence type="predicted"/>
<organism evidence="1 2">
    <name type="scientific">Trifolium medium</name>
    <dbReference type="NCBI Taxonomy" id="97028"/>
    <lineage>
        <taxon>Eukaryota</taxon>
        <taxon>Viridiplantae</taxon>
        <taxon>Streptophyta</taxon>
        <taxon>Embryophyta</taxon>
        <taxon>Tracheophyta</taxon>
        <taxon>Spermatophyta</taxon>
        <taxon>Magnoliopsida</taxon>
        <taxon>eudicotyledons</taxon>
        <taxon>Gunneridae</taxon>
        <taxon>Pentapetalae</taxon>
        <taxon>rosids</taxon>
        <taxon>fabids</taxon>
        <taxon>Fabales</taxon>
        <taxon>Fabaceae</taxon>
        <taxon>Papilionoideae</taxon>
        <taxon>50 kb inversion clade</taxon>
        <taxon>NPAAA clade</taxon>
        <taxon>Hologalegina</taxon>
        <taxon>IRL clade</taxon>
        <taxon>Trifolieae</taxon>
        <taxon>Trifolium</taxon>
    </lineage>
</organism>
<feature type="non-terminal residue" evidence="1">
    <location>
        <position position="37"/>
    </location>
</feature>
<comment type="caution">
    <text evidence="1">The sequence shown here is derived from an EMBL/GenBank/DDBJ whole genome shotgun (WGS) entry which is preliminary data.</text>
</comment>
<sequence length="37" mass="3653">MKVIGGLACLLSEIGQAAPSLIVEASAEAIALTDALL</sequence>
<accession>A0A392Q6P3</accession>
<dbReference type="Proteomes" id="UP000265520">
    <property type="component" value="Unassembled WGS sequence"/>
</dbReference>
<evidence type="ECO:0000313" key="1">
    <source>
        <dbReference type="EMBL" id="MCI19519.1"/>
    </source>
</evidence>